<dbReference type="SUPFAM" id="SSF53098">
    <property type="entry name" value="Ribonuclease H-like"/>
    <property type="match status" value="1"/>
</dbReference>
<protein>
    <recommendedName>
        <fullName evidence="24">Integrase catalytic domain-containing protein</fullName>
    </recommendedName>
</protein>
<feature type="compositionally biased region" description="Basic and acidic residues" evidence="23">
    <location>
        <begin position="799"/>
        <end position="810"/>
    </location>
</feature>
<feature type="region of interest" description="Disordered" evidence="23">
    <location>
        <begin position="799"/>
        <end position="912"/>
    </location>
</feature>
<evidence type="ECO:0000256" key="19">
    <source>
        <dbReference type="ARBA" id="ARBA00023172"/>
    </source>
</evidence>
<evidence type="ECO:0000256" key="23">
    <source>
        <dbReference type="SAM" id="MobiDB-lite"/>
    </source>
</evidence>
<dbReference type="PANTHER" id="PTHR42648:SF11">
    <property type="entry name" value="TRANSPOSON TY4-P GAG-POL POLYPROTEIN"/>
    <property type="match status" value="1"/>
</dbReference>
<keyword evidence="26" id="KW-1185">Reference proteome</keyword>
<feature type="compositionally biased region" description="Basic residues" evidence="23">
    <location>
        <begin position="264"/>
        <end position="274"/>
    </location>
</feature>
<dbReference type="GO" id="GO:0004519">
    <property type="term" value="F:endonuclease activity"/>
    <property type="evidence" value="ECO:0007669"/>
    <property type="project" value="UniProtKB-KW"/>
</dbReference>
<dbReference type="OrthoDB" id="2953744at2759"/>
<dbReference type="Pfam" id="PF07727">
    <property type="entry name" value="RVT_2"/>
    <property type="match status" value="1"/>
</dbReference>
<keyword evidence="13" id="KW-0460">Magnesium</keyword>
<keyword evidence="17" id="KW-0239">DNA-directed DNA polymerase</keyword>
<dbReference type="GO" id="GO:0032196">
    <property type="term" value="P:transposition"/>
    <property type="evidence" value="ECO:0007669"/>
    <property type="project" value="UniProtKB-KW"/>
</dbReference>
<evidence type="ECO:0000256" key="3">
    <source>
        <dbReference type="ARBA" id="ARBA00022612"/>
    </source>
</evidence>
<evidence type="ECO:0000256" key="16">
    <source>
        <dbReference type="ARBA" id="ARBA00022918"/>
    </source>
</evidence>
<reference evidence="25 26" key="1">
    <citation type="submission" date="2019-01" db="EMBL/GenBank/DDBJ databases">
        <title>Draft genome sequence of Psathyrella aberdarensis IHI B618.</title>
        <authorList>
            <person name="Buettner E."/>
            <person name="Kellner H."/>
        </authorList>
    </citation>
    <scope>NUCLEOTIDE SEQUENCE [LARGE SCALE GENOMIC DNA]</scope>
    <source>
        <strain evidence="25 26">IHI B618</strain>
    </source>
</reference>
<feature type="compositionally biased region" description="Basic and acidic residues" evidence="23">
    <location>
        <begin position="286"/>
        <end position="296"/>
    </location>
</feature>
<keyword evidence="8" id="KW-0547">Nucleotide-binding</keyword>
<keyword evidence="10" id="KW-0255">Endonuclease</keyword>
<dbReference type="GO" id="GO:0046872">
    <property type="term" value="F:metal ion binding"/>
    <property type="evidence" value="ECO:0007669"/>
    <property type="project" value="UniProtKB-KW"/>
</dbReference>
<comment type="catalytic activity">
    <reaction evidence="22">
        <text>DNA(n) + a 2'-deoxyribonucleoside 5'-triphosphate = DNA(n+1) + diphosphate</text>
        <dbReference type="Rhea" id="RHEA:22508"/>
        <dbReference type="Rhea" id="RHEA-COMP:17339"/>
        <dbReference type="Rhea" id="RHEA-COMP:17340"/>
        <dbReference type="ChEBI" id="CHEBI:33019"/>
        <dbReference type="ChEBI" id="CHEBI:61560"/>
        <dbReference type="ChEBI" id="CHEBI:173112"/>
        <dbReference type="EC" id="2.7.7.7"/>
    </reaction>
</comment>
<dbReference type="GO" id="GO:0003723">
    <property type="term" value="F:RNA binding"/>
    <property type="evidence" value="ECO:0007669"/>
    <property type="project" value="UniProtKB-KW"/>
</dbReference>
<evidence type="ECO:0000313" key="25">
    <source>
        <dbReference type="EMBL" id="RXW14669.1"/>
    </source>
</evidence>
<dbReference type="Gene3D" id="3.30.420.10">
    <property type="entry name" value="Ribonuclease H-like superfamily/Ribonuclease H"/>
    <property type="match status" value="1"/>
</dbReference>
<name>A0A4Q2D651_9AGAR</name>
<feature type="non-terminal residue" evidence="25">
    <location>
        <position position="1"/>
    </location>
</feature>
<dbReference type="CDD" id="cd09272">
    <property type="entry name" value="RNase_HI_RT_Ty1"/>
    <property type="match status" value="1"/>
</dbReference>
<evidence type="ECO:0000256" key="14">
    <source>
        <dbReference type="ARBA" id="ARBA00022884"/>
    </source>
</evidence>
<dbReference type="InterPro" id="IPR057670">
    <property type="entry name" value="SH3_retrovirus"/>
</dbReference>
<feature type="domain" description="Integrase catalytic" evidence="24">
    <location>
        <begin position="526"/>
        <end position="702"/>
    </location>
</feature>
<evidence type="ECO:0000256" key="1">
    <source>
        <dbReference type="ARBA" id="ARBA00002180"/>
    </source>
</evidence>
<evidence type="ECO:0000313" key="26">
    <source>
        <dbReference type="Proteomes" id="UP000290288"/>
    </source>
</evidence>
<gene>
    <name evidence="25" type="ORF">EST38_g11187</name>
</gene>
<dbReference type="Pfam" id="PF14223">
    <property type="entry name" value="Retrotran_gag_2"/>
    <property type="match status" value="1"/>
</dbReference>
<keyword evidence="14" id="KW-0694">RNA-binding</keyword>
<evidence type="ECO:0000256" key="21">
    <source>
        <dbReference type="ARBA" id="ARBA00048173"/>
    </source>
</evidence>
<keyword evidence="6" id="KW-0540">Nuclease</keyword>
<keyword evidence="17" id="KW-0808">Transferase</keyword>
<evidence type="ECO:0000256" key="18">
    <source>
        <dbReference type="ARBA" id="ARBA00023113"/>
    </source>
</evidence>
<evidence type="ECO:0000256" key="11">
    <source>
        <dbReference type="ARBA" id="ARBA00022801"/>
    </source>
</evidence>
<dbReference type="PANTHER" id="PTHR42648">
    <property type="entry name" value="TRANSPOSASE, PUTATIVE-RELATED"/>
    <property type="match status" value="1"/>
</dbReference>
<keyword evidence="7" id="KW-0479">Metal-binding</keyword>
<dbReference type="InterPro" id="IPR054722">
    <property type="entry name" value="PolX-like_BBD"/>
</dbReference>
<evidence type="ECO:0000256" key="12">
    <source>
        <dbReference type="ARBA" id="ARBA00022840"/>
    </source>
</evidence>
<evidence type="ECO:0000256" key="17">
    <source>
        <dbReference type="ARBA" id="ARBA00022932"/>
    </source>
</evidence>
<evidence type="ECO:0000256" key="5">
    <source>
        <dbReference type="ARBA" id="ARBA00022695"/>
    </source>
</evidence>
<keyword evidence="18" id="KW-0917">Virion maturation</keyword>
<comment type="catalytic activity">
    <reaction evidence="21">
        <text>DNA(n) + a 2'-deoxyribonucleoside 5'-triphosphate = DNA(n+1) + diphosphate</text>
        <dbReference type="Rhea" id="RHEA:22508"/>
        <dbReference type="Rhea" id="RHEA-COMP:17339"/>
        <dbReference type="Rhea" id="RHEA-COMP:17340"/>
        <dbReference type="ChEBI" id="CHEBI:33019"/>
        <dbReference type="ChEBI" id="CHEBI:61560"/>
        <dbReference type="ChEBI" id="CHEBI:173112"/>
        <dbReference type="EC" id="2.7.7.49"/>
    </reaction>
</comment>
<keyword evidence="2" id="KW-0815">Transposition</keyword>
<dbReference type="InterPro" id="IPR001584">
    <property type="entry name" value="Integrase_cat-core"/>
</dbReference>
<dbReference type="Pfam" id="PF13976">
    <property type="entry name" value="gag_pre-integrs"/>
    <property type="match status" value="1"/>
</dbReference>
<dbReference type="InterPro" id="IPR013103">
    <property type="entry name" value="RVT_2"/>
</dbReference>
<feature type="region of interest" description="Disordered" evidence="23">
    <location>
        <begin position="247"/>
        <end position="296"/>
    </location>
</feature>
<evidence type="ECO:0000256" key="20">
    <source>
        <dbReference type="ARBA" id="ARBA00023268"/>
    </source>
</evidence>
<dbReference type="GO" id="GO:0015074">
    <property type="term" value="P:DNA integration"/>
    <property type="evidence" value="ECO:0007669"/>
    <property type="project" value="UniProtKB-KW"/>
</dbReference>
<dbReference type="GO" id="GO:0003964">
    <property type="term" value="F:RNA-directed DNA polymerase activity"/>
    <property type="evidence" value="ECO:0007669"/>
    <property type="project" value="UniProtKB-KW"/>
</dbReference>
<dbReference type="Pfam" id="PF22936">
    <property type="entry name" value="Pol_BBD"/>
    <property type="match status" value="1"/>
</dbReference>
<keyword evidence="5" id="KW-0548">Nucleotidyltransferase</keyword>
<evidence type="ECO:0000259" key="24">
    <source>
        <dbReference type="PROSITE" id="PS50994"/>
    </source>
</evidence>
<organism evidence="25 26">
    <name type="scientific">Candolleomyces aberdarensis</name>
    <dbReference type="NCBI Taxonomy" id="2316362"/>
    <lineage>
        <taxon>Eukaryota</taxon>
        <taxon>Fungi</taxon>
        <taxon>Dikarya</taxon>
        <taxon>Basidiomycota</taxon>
        <taxon>Agaricomycotina</taxon>
        <taxon>Agaricomycetes</taxon>
        <taxon>Agaricomycetidae</taxon>
        <taxon>Agaricales</taxon>
        <taxon>Agaricineae</taxon>
        <taxon>Psathyrellaceae</taxon>
        <taxon>Candolleomyces</taxon>
    </lineage>
</organism>
<comment type="function">
    <text evidence="1">The aspartyl protease (PR) mediates the proteolytic cleavages of the Gag and Gag-Pol polyproteins after assembly of the VLP.</text>
</comment>
<dbReference type="PROSITE" id="PS50994">
    <property type="entry name" value="INTEGRASE"/>
    <property type="match status" value="1"/>
</dbReference>
<evidence type="ECO:0000256" key="9">
    <source>
        <dbReference type="ARBA" id="ARBA00022750"/>
    </source>
</evidence>
<keyword evidence="12" id="KW-0067">ATP-binding</keyword>
<sequence length="1528" mass="171008">LAGDFLNLVPEIRTNGLILDLALFQSGQIWRKLVRTKTHFRGTKIQEDIPGSSRLAPSQITSESWDIRNQRALGIIIGHVNDAIALDLDIIPDLTAKSAYDTIVKRFEETNAGSTAFGTILELLDLKWDGDSDFTAHVGKFTQLTAKLASLKQPVSELFKAFFFLRSLPSTPNWEVFRTATINSVSKMEDLTYTIVTTRAASQVANTSSLGSGNSTESVLKASKKCMIHGDGSHSTDDCYTLQKLARKEKSGGQAKDGKERPKGKFRGRGKKKEMAKAAEASDDSDGGRGSDNTHESANHVYISREMKARIEAYAVSEPSERRESILADSACSSNMTPNANWLIPDTVTRLKHPVSVHLGDDSIIYGTARGTLRLQRNDNPRAYVEFKEVLLVPELSTTLMSVSAIAKAGFDVLFNRKGGRILKEGTMTEVFKLNFIRSLYHVDAHAKSYSLSPTIVVHLASSSTSIDINILHRRLGHASESRIKQMVKRGQLKGISETTGKLTFCEPCVLGKMKKLPFRHQARRETSAPFELMHTDLGGPVTPQTPSGFRYWIIFVDDFTRYPWVFFLRDKSEAPAIIKRMHDDIHAYFNRKITKIRLCDGFERTLRSDNGGEFVNRKLETYLRESGIHHETTAAYTPEQNGMAERMNQSVRNAATAMLVDSKLPKTLWSEAMSAAVHTIARTPAAGLGGAIPFEKMFGREVDPSLLRPFGCPAYALVPKEHRSGKFSKNARKCVMLGYESKKKAYRLLDTQTKQIFASRHVVFDETGGTRPDLSKISRVDPKDEGDWGELLWHQRKATEVQKESGSDRRARRVTMEDVEDEDDDRSGAGVVGERLKTVGDFQESVGGNNPDAEPQQAALESEDTHQEDQPPVPPEPQTQPQRFRREVSPIPLQLANEPRQPRTRRPPADPYRLALNKHKRALQDRRDIVEDRRLERVAAREIAEANVHPDLDVPPEAYNDVTAEANFTSVIDSIIRNENLEFAFSTTDPNANLPLTLADALLGPDGHHWKRALEEELQSLIDNDVFEVVKTPDGIRPITSKPVLRIKTDSNGNIERYKIRIVARGFTQRKGIDFKDTFSPVANLESIRLILSLTAQFNLELNQMDVTTAYLNGVLDEDIYLSPPEGVDIPEGHCWKLKRSLYGLKQSGRTWNKTLDQSLLSMGLVRLDAETCLYVYKEDGEVCFLVVYVDDLLLAATSRPFMNKVKAMLSSRFKMKDLGEAKFILGMAIHRDRRNGEIRLSQRNYIANVLERTGMSHCSPAPTPIPTSAKATEDDPVDNTILHSITIEGREVSYKSVVGSLMYAMLATRPDLAFAVGLLGRYAANPKQCHWSLVKRCLRYLKATENMELVYNGSHQGATMTFIGFVDAAWSDDVDSSRSTGGYVFISNSGAVGWSSKRQPMVSLSSTEAEYISMCYAGQHLAWLRSFLEDIGHKQISPTDLYNDNQGAIALSKDPQYRARTKHIQRKYHYVRDDLVNKNQATIKYIPTSEMVADIMTKPLPRDAHWKFVERMGLRLGSSGSVKIGS</sequence>
<dbReference type="Pfam" id="PF25597">
    <property type="entry name" value="SH3_retrovirus"/>
    <property type="match status" value="1"/>
</dbReference>
<keyword evidence="20" id="KW-0511">Multifunctional enzyme</keyword>
<dbReference type="Proteomes" id="UP000290288">
    <property type="component" value="Unassembled WGS sequence"/>
</dbReference>
<dbReference type="EMBL" id="SDEE01000665">
    <property type="protein sequence ID" value="RXW14669.1"/>
    <property type="molecule type" value="Genomic_DNA"/>
</dbReference>
<keyword evidence="16" id="KW-0695">RNA-directed DNA polymerase</keyword>
<dbReference type="GO" id="GO:0006310">
    <property type="term" value="P:DNA recombination"/>
    <property type="evidence" value="ECO:0007669"/>
    <property type="project" value="UniProtKB-KW"/>
</dbReference>
<dbReference type="InterPro" id="IPR036397">
    <property type="entry name" value="RNaseH_sf"/>
</dbReference>
<proteinExistence type="predicted"/>
<evidence type="ECO:0000256" key="10">
    <source>
        <dbReference type="ARBA" id="ARBA00022759"/>
    </source>
</evidence>
<evidence type="ECO:0000256" key="15">
    <source>
        <dbReference type="ARBA" id="ARBA00022908"/>
    </source>
</evidence>
<evidence type="ECO:0000256" key="7">
    <source>
        <dbReference type="ARBA" id="ARBA00022723"/>
    </source>
</evidence>
<keyword evidence="3" id="KW-1188">Viral release from host cell</keyword>
<dbReference type="InterPro" id="IPR039537">
    <property type="entry name" value="Retrotran_Ty1/copia-like"/>
</dbReference>
<evidence type="ECO:0000256" key="4">
    <source>
        <dbReference type="ARBA" id="ARBA00022670"/>
    </source>
</evidence>
<dbReference type="GO" id="GO:0006508">
    <property type="term" value="P:proteolysis"/>
    <property type="evidence" value="ECO:0007669"/>
    <property type="project" value="UniProtKB-KW"/>
</dbReference>
<dbReference type="STRING" id="2316362.A0A4Q2D651"/>
<keyword evidence="11" id="KW-0378">Hydrolase</keyword>
<evidence type="ECO:0000256" key="13">
    <source>
        <dbReference type="ARBA" id="ARBA00022842"/>
    </source>
</evidence>
<dbReference type="Pfam" id="PF00665">
    <property type="entry name" value="rve"/>
    <property type="match status" value="1"/>
</dbReference>
<evidence type="ECO:0000256" key="6">
    <source>
        <dbReference type="ARBA" id="ARBA00022722"/>
    </source>
</evidence>
<keyword evidence="9" id="KW-0064">Aspartyl protease</keyword>
<evidence type="ECO:0000256" key="2">
    <source>
        <dbReference type="ARBA" id="ARBA00022578"/>
    </source>
</evidence>
<dbReference type="SUPFAM" id="SSF56672">
    <property type="entry name" value="DNA/RNA polymerases"/>
    <property type="match status" value="1"/>
</dbReference>
<dbReference type="InterPro" id="IPR043502">
    <property type="entry name" value="DNA/RNA_pol_sf"/>
</dbReference>
<keyword evidence="19" id="KW-0233">DNA recombination</keyword>
<evidence type="ECO:0000256" key="8">
    <source>
        <dbReference type="ARBA" id="ARBA00022741"/>
    </source>
</evidence>
<feature type="compositionally biased region" description="Basic and acidic residues" evidence="23">
    <location>
        <begin position="247"/>
        <end position="263"/>
    </location>
</feature>
<dbReference type="InterPro" id="IPR025724">
    <property type="entry name" value="GAG-pre-integrase_dom"/>
</dbReference>
<comment type="caution">
    <text evidence="25">The sequence shown here is derived from an EMBL/GenBank/DDBJ whole genome shotgun (WGS) entry which is preliminary data.</text>
</comment>
<evidence type="ECO:0000256" key="22">
    <source>
        <dbReference type="ARBA" id="ARBA00049244"/>
    </source>
</evidence>
<dbReference type="GO" id="GO:0004190">
    <property type="term" value="F:aspartic-type endopeptidase activity"/>
    <property type="evidence" value="ECO:0007669"/>
    <property type="project" value="UniProtKB-KW"/>
</dbReference>
<dbReference type="GO" id="GO:0005634">
    <property type="term" value="C:nucleus"/>
    <property type="evidence" value="ECO:0007669"/>
    <property type="project" value="UniProtKB-ARBA"/>
</dbReference>
<keyword evidence="4" id="KW-0645">Protease</keyword>
<accession>A0A4Q2D651</accession>
<dbReference type="InterPro" id="IPR012337">
    <property type="entry name" value="RNaseH-like_sf"/>
</dbReference>
<keyword evidence="15" id="KW-0229">DNA integration</keyword>
<dbReference type="GO" id="GO:0003887">
    <property type="term" value="F:DNA-directed DNA polymerase activity"/>
    <property type="evidence" value="ECO:0007669"/>
    <property type="project" value="UniProtKB-KW"/>
</dbReference>
<dbReference type="GO" id="GO:0005524">
    <property type="term" value="F:ATP binding"/>
    <property type="evidence" value="ECO:0007669"/>
    <property type="project" value="UniProtKB-KW"/>
</dbReference>